<evidence type="ECO:0000259" key="8">
    <source>
        <dbReference type="SMART" id="SM01424"/>
    </source>
</evidence>
<dbReference type="GO" id="GO:0006605">
    <property type="term" value="P:protein targeting"/>
    <property type="evidence" value="ECO:0007669"/>
    <property type="project" value="TreeGrafter"/>
</dbReference>
<feature type="compositionally biased region" description="Low complexity" evidence="6">
    <location>
        <begin position="820"/>
        <end position="831"/>
    </location>
</feature>
<feature type="non-terminal residue" evidence="9">
    <location>
        <position position="1"/>
    </location>
</feature>
<dbReference type="PANTHER" id="PTHR15751">
    <property type="entry name" value="TRAFFICKING KINESIN-BINDING PROTEIN"/>
    <property type="match status" value="1"/>
</dbReference>
<dbReference type="SMART" id="SM01424">
    <property type="entry name" value="HAP1_N"/>
    <property type="match status" value="1"/>
</dbReference>
<dbReference type="Pfam" id="PF12448">
    <property type="entry name" value="Milton"/>
    <property type="match status" value="1"/>
</dbReference>
<dbReference type="GO" id="GO:0047496">
    <property type="term" value="P:vesicle transport along microtubule"/>
    <property type="evidence" value="ECO:0007669"/>
    <property type="project" value="TreeGrafter"/>
</dbReference>
<feature type="region of interest" description="Disordered" evidence="6">
    <location>
        <begin position="683"/>
        <end position="715"/>
    </location>
</feature>
<evidence type="ECO:0000313" key="9">
    <source>
        <dbReference type="EMBL" id="JAC14688.1"/>
    </source>
</evidence>
<keyword evidence="4" id="KW-0496">Mitochondrion</keyword>
<dbReference type="EMBL" id="GBBI01004024">
    <property type="protein sequence ID" value="JAC14688.1"/>
    <property type="molecule type" value="mRNA"/>
</dbReference>
<dbReference type="SMART" id="SM01423">
    <property type="entry name" value="Milton"/>
    <property type="match status" value="1"/>
</dbReference>
<dbReference type="InterPro" id="IPR022154">
    <property type="entry name" value="TRAK1/2_C"/>
</dbReference>
<dbReference type="InterPro" id="IPR051946">
    <property type="entry name" value="Intracell_Traff-Reg"/>
</dbReference>
<organism evidence="9">
    <name type="scientific">Triatoma infestans</name>
    <name type="common">Assassin bug</name>
    <dbReference type="NCBI Taxonomy" id="30076"/>
    <lineage>
        <taxon>Eukaryota</taxon>
        <taxon>Metazoa</taxon>
        <taxon>Ecdysozoa</taxon>
        <taxon>Arthropoda</taxon>
        <taxon>Hexapoda</taxon>
        <taxon>Insecta</taxon>
        <taxon>Pterygota</taxon>
        <taxon>Neoptera</taxon>
        <taxon>Paraneoptera</taxon>
        <taxon>Hemiptera</taxon>
        <taxon>Heteroptera</taxon>
        <taxon>Panheteroptera</taxon>
        <taxon>Cimicomorpha</taxon>
        <taxon>Reduviidae</taxon>
        <taxon>Triatominae</taxon>
        <taxon>Triatoma</taxon>
    </lineage>
</organism>
<protein>
    <submittedName>
        <fullName evidence="9">Putative trafficking kinesin-binding protein milt</fullName>
    </submittedName>
</protein>
<feature type="region of interest" description="Disordered" evidence="6">
    <location>
        <begin position="633"/>
        <end position="666"/>
    </location>
</feature>
<dbReference type="GO" id="GO:0017022">
    <property type="term" value="F:myosin binding"/>
    <property type="evidence" value="ECO:0007669"/>
    <property type="project" value="TreeGrafter"/>
</dbReference>
<dbReference type="InterPro" id="IPR006933">
    <property type="entry name" value="HAP1_N"/>
</dbReference>
<evidence type="ECO:0000256" key="1">
    <source>
        <dbReference type="ARBA" id="ARBA00004173"/>
    </source>
</evidence>
<dbReference type="AlphaFoldDB" id="A0A023EZK9"/>
<feature type="domain" description="HAP1 N-terminal" evidence="8">
    <location>
        <begin position="32"/>
        <end position="332"/>
    </location>
</feature>
<dbReference type="PANTHER" id="PTHR15751:SF12">
    <property type="entry name" value="TRAFFICKING KINESIN-BINDING PROTEIN MILT"/>
    <property type="match status" value="1"/>
</dbReference>
<feature type="region of interest" description="Disordered" evidence="6">
    <location>
        <begin position="776"/>
        <end position="896"/>
    </location>
</feature>
<dbReference type="GO" id="GO:0031410">
    <property type="term" value="C:cytoplasmic vesicle"/>
    <property type="evidence" value="ECO:0007669"/>
    <property type="project" value="TreeGrafter"/>
</dbReference>
<feature type="compositionally biased region" description="Gly residues" evidence="6">
    <location>
        <begin position="784"/>
        <end position="797"/>
    </location>
</feature>
<feature type="region of interest" description="Disordered" evidence="6">
    <location>
        <begin position="400"/>
        <end position="426"/>
    </location>
</feature>
<evidence type="ECO:0000259" key="7">
    <source>
        <dbReference type="SMART" id="SM01423"/>
    </source>
</evidence>
<sequence>PRPTALTTDAQTITDVCSGEELPEVEIISLLEEQIPKYKLRADTLTSFTGYENQDWYIPSPALKPEEVDSPLTPEQIRETLNYFLLCSSRVSQMTKTYDDIEAVTRLLEEKEKDIELTARIGKELLSHNGKLENTIATLETELRSCQDKITQLSHELLKKNELLQILTNDIDEPGSEAGTPTGVRSVPFELLQKRITNLEEENGLLRREASRLAEATESCEEAEAKLVNDLVSQLENVRLDLAAAGLEGERLKTKELELKEQVEHLQAKLQATDDRLAQALKENEEYITLINISRETQCELATELADLKERYSETQNILQELQNNARKANKQNKSMVRAGPLYPYLHTTQAPTRNSIAAELECSLFSELSLDSGLGASTAYIPNYKKVFETVRSASRSNSVCSSEEGGVSVSDTPGGGIPAPRLGGTLTTGSTSYITASLRPRTSTMIGHAIESPAFTDLDDITPTSSDCGGGEAPSTTEEQLEAALKRLTPAAVDARRAAFSDSVYGMHHDCPTPDSIMSAGTNVSYTPWKLPDKLQIIKPMEGSATLHHWSELATPSLEGLLDERPGVKIRGGTELEHLGIQMYSLSDIEEDEEIHPGKSFSDTNHIYTFTNSTVLHPDDNTSVTASVRGSQMSSVVSSRMSSACTTPRTRSRRNSTSTVSTTPSLARLLAERGIKAVTPSALGTPAYSPTATPCNSPDRPSSPIQEDEEDQHSALGLPGFLMSSGAELIWKTLGNALKSSSSRPKALLRPDNKAALTGIRLVERIERIGLEEILTPSSSPRGGGIGGLGTGGQLEPGSPRTLHRAELRRTVRSQESGPGVLGVPGRPGTNALENRLAHLPPTSSSGGGANSYHNSSSTGGGSNNNSTSTPPRSVRPDLGSVPSPPGLITNHRTHDSLGTLSAIFFGRKGGLL</sequence>
<comment type="similarity">
    <text evidence="2">Belongs to the milton family.</text>
</comment>
<comment type="subcellular location">
    <subcellularLocation>
        <location evidence="1">Mitochondrion</location>
    </subcellularLocation>
</comment>
<evidence type="ECO:0000256" key="3">
    <source>
        <dbReference type="ARBA" id="ARBA00023054"/>
    </source>
</evidence>
<keyword evidence="3 5" id="KW-0175">Coiled coil</keyword>
<feature type="compositionally biased region" description="Polar residues" evidence="6">
    <location>
        <begin position="690"/>
        <end position="707"/>
    </location>
</feature>
<dbReference type="GO" id="GO:0005739">
    <property type="term" value="C:mitochondrion"/>
    <property type="evidence" value="ECO:0007669"/>
    <property type="project" value="UniProtKB-SubCell"/>
</dbReference>
<name>A0A023EZK9_TRIIF</name>
<evidence type="ECO:0000256" key="5">
    <source>
        <dbReference type="SAM" id="Coils"/>
    </source>
</evidence>
<dbReference type="Pfam" id="PF04849">
    <property type="entry name" value="HAP1_N"/>
    <property type="match status" value="1"/>
</dbReference>
<accession>A0A023EZK9</accession>
<reference evidence="9" key="1">
    <citation type="journal article" date="2014" name="PLoS Negl. Trop. Dis.">
        <title>An updated insight into the Sialotranscriptome of Triatoma infestans: developmental stage and geographic variations.</title>
        <authorList>
            <person name="Schwarz A."/>
            <person name="Medrano-Mercado N."/>
            <person name="Schaub G.A."/>
            <person name="Struchiner C.J."/>
            <person name="Bargues M.D."/>
            <person name="Levy M.Z."/>
            <person name="Ribeiro J.M."/>
        </authorList>
    </citation>
    <scope>NUCLEOTIDE SEQUENCE</scope>
    <source>
        <strain evidence="9">Chile</strain>
        <tissue evidence="9">Salivary glands</tissue>
    </source>
</reference>
<evidence type="ECO:0000256" key="4">
    <source>
        <dbReference type="ARBA" id="ARBA00023128"/>
    </source>
</evidence>
<feature type="coiled-coil region" evidence="5">
    <location>
        <begin position="129"/>
        <end position="156"/>
    </location>
</feature>
<feature type="compositionally biased region" description="Low complexity" evidence="6">
    <location>
        <begin position="400"/>
        <end position="412"/>
    </location>
</feature>
<feature type="coiled-coil region" evidence="5">
    <location>
        <begin position="189"/>
        <end position="339"/>
    </location>
</feature>
<proteinExistence type="evidence at transcript level"/>
<feature type="domain" description="Trafficking kinesin-binding protein C-terminal" evidence="7">
    <location>
        <begin position="388"/>
        <end position="546"/>
    </location>
</feature>
<evidence type="ECO:0000256" key="6">
    <source>
        <dbReference type="SAM" id="MobiDB-lite"/>
    </source>
</evidence>
<evidence type="ECO:0000256" key="2">
    <source>
        <dbReference type="ARBA" id="ARBA00007007"/>
    </source>
</evidence>
<dbReference type="GO" id="GO:0048311">
    <property type="term" value="P:mitochondrion distribution"/>
    <property type="evidence" value="ECO:0007669"/>
    <property type="project" value="TreeGrafter"/>
</dbReference>